<reference evidence="1 2" key="1">
    <citation type="submission" date="2016-03" db="EMBL/GenBank/DDBJ databases">
        <title>Choanephora cucurbitarum.</title>
        <authorList>
            <person name="Min B."/>
            <person name="Park H."/>
            <person name="Park J.-H."/>
            <person name="Shin H.-D."/>
            <person name="Choi I.-G."/>
        </authorList>
    </citation>
    <scope>NUCLEOTIDE SEQUENCE [LARGE SCALE GENOMIC DNA]</scope>
    <source>
        <strain evidence="1 2">KUS-F28377</strain>
    </source>
</reference>
<dbReference type="InParanoid" id="A0A1C7NB68"/>
<gene>
    <name evidence="1" type="ORF">A0J61_06064</name>
</gene>
<dbReference type="AlphaFoldDB" id="A0A1C7NB68"/>
<name>A0A1C7NB68_9FUNG</name>
<proteinExistence type="predicted"/>
<dbReference type="EMBL" id="LUGH01000349">
    <property type="protein sequence ID" value="OBZ85876.1"/>
    <property type="molecule type" value="Genomic_DNA"/>
</dbReference>
<accession>A0A1C7NB68</accession>
<evidence type="ECO:0000313" key="1">
    <source>
        <dbReference type="EMBL" id="OBZ85876.1"/>
    </source>
</evidence>
<keyword evidence="2" id="KW-1185">Reference proteome</keyword>
<protein>
    <submittedName>
        <fullName evidence="1">Uncharacterized protein</fullName>
    </submittedName>
</protein>
<sequence length="66" mass="7439">MATTATRALDLDYKLLAIDCSLDHIATLKTIEAKIQGKGISNNAKHREDKEDEVKFESLTQYVIYP</sequence>
<organism evidence="1 2">
    <name type="scientific">Choanephora cucurbitarum</name>
    <dbReference type="NCBI Taxonomy" id="101091"/>
    <lineage>
        <taxon>Eukaryota</taxon>
        <taxon>Fungi</taxon>
        <taxon>Fungi incertae sedis</taxon>
        <taxon>Mucoromycota</taxon>
        <taxon>Mucoromycotina</taxon>
        <taxon>Mucoromycetes</taxon>
        <taxon>Mucorales</taxon>
        <taxon>Mucorineae</taxon>
        <taxon>Choanephoraceae</taxon>
        <taxon>Choanephoroideae</taxon>
        <taxon>Choanephora</taxon>
    </lineage>
</organism>
<dbReference type="Proteomes" id="UP000093000">
    <property type="component" value="Unassembled WGS sequence"/>
</dbReference>
<evidence type="ECO:0000313" key="2">
    <source>
        <dbReference type="Proteomes" id="UP000093000"/>
    </source>
</evidence>
<comment type="caution">
    <text evidence="1">The sequence shown here is derived from an EMBL/GenBank/DDBJ whole genome shotgun (WGS) entry which is preliminary data.</text>
</comment>